<dbReference type="SMART" id="SM00530">
    <property type="entry name" value="HTH_XRE"/>
    <property type="match status" value="1"/>
</dbReference>
<dbReference type="Pfam" id="PF01381">
    <property type="entry name" value="HTH_3"/>
    <property type="match status" value="1"/>
</dbReference>
<dbReference type="InterPro" id="IPR010982">
    <property type="entry name" value="Lambda_DNA-bd_dom_sf"/>
</dbReference>
<comment type="caution">
    <text evidence="2">The sequence shown here is derived from an EMBL/GenBank/DDBJ whole genome shotgun (WGS) entry which is preliminary data.</text>
</comment>
<name>A0A1V4IEY9_9CLOT</name>
<reference evidence="3 5" key="2">
    <citation type="submission" date="2018-08" db="EMBL/GenBank/DDBJ databases">
        <title>Genome of Clostridium chromiireducens C1, DSM12136.</title>
        <authorList>
            <person name="Xing M."/>
            <person name="Wei Y."/>
            <person name="Ang E.L."/>
            <person name="Zhao H."/>
            <person name="Zhang Y."/>
        </authorList>
    </citation>
    <scope>NUCLEOTIDE SEQUENCE [LARGE SCALE GENOMIC DNA]</scope>
    <source>
        <strain evidence="3 5">C1</strain>
    </source>
</reference>
<dbReference type="InterPro" id="IPR001387">
    <property type="entry name" value="Cro/C1-type_HTH"/>
</dbReference>
<evidence type="ECO:0000313" key="5">
    <source>
        <dbReference type="Proteomes" id="UP000265930"/>
    </source>
</evidence>
<dbReference type="PROSITE" id="PS50943">
    <property type="entry name" value="HTH_CROC1"/>
    <property type="match status" value="1"/>
</dbReference>
<dbReference type="EMBL" id="QXDJ01000005">
    <property type="protein sequence ID" value="RII32996.1"/>
    <property type="molecule type" value="Genomic_DNA"/>
</dbReference>
<organism evidence="2 4">
    <name type="scientific">Clostridium chromiireducens</name>
    <dbReference type="NCBI Taxonomy" id="225345"/>
    <lineage>
        <taxon>Bacteria</taxon>
        <taxon>Bacillati</taxon>
        <taxon>Bacillota</taxon>
        <taxon>Clostridia</taxon>
        <taxon>Eubacteriales</taxon>
        <taxon>Clostridiaceae</taxon>
        <taxon>Clostridium</taxon>
    </lineage>
</organism>
<gene>
    <name evidence="2" type="ORF">CLCHR_38830</name>
    <name evidence="3" type="ORF">D2A34_19370</name>
</gene>
<protein>
    <submittedName>
        <fullName evidence="2">Helix-turn-helix domain protein</fullName>
    </submittedName>
    <submittedName>
        <fullName evidence="3">XRE family transcriptional regulator</fullName>
    </submittedName>
</protein>
<dbReference type="Gene3D" id="1.10.260.40">
    <property type="entry name" value="lambda repressor-like DNA-binding domains"/>
    <property type="match status" value="1"/>
</dbReference>
<dbReference type="CDD" id="cd00093">
    <property type="entry name" value="HTH_XRE"/>
    <property type="match status" value="1"/>
</dbReference>
<evidence type="ECO:0000313" key="2">
    <source>
        <dbReference type="EMBL" id="OPJ58523.1"/>
    </source>
</evidence>
<sequence>MKVFKIKEIRKNLNLTIKELSIKSGVAIGYLSTLENDIKGASNPSREVMIKIADALETSAIEVFF</sequence>
<dbReference type="OrthoDB" id="1915347at2"/>
<proteinExistence type="predicted"/>
<keyword evidence="4" id="KW-1185">Reference proteome</keyword>
<dbReference type="AlphaFoldDB" id="A0A1V4IEY9"/>
<reference evidence="2 4" key="1">
    <citation type="submission" date="2017-03" db="EMBL/GenBank/DDBJ databases">
        <title>Genome sequence of Clostridium chromiireducens DSM 23318.</title>
        <authorList>
            <person name="Poehlein A."/>
            <person name="Daniel R."/>
        </authorList>
    </citation>
    <scope>NUCLEOTIDE SEQUENCE [LARGE SCALE GENOMIC DNA]</scope>
    <source>
        <strain evidence="2 4">DSM 23318</strain>
    </source>
</reference>
<dbReference type="RefSeq" id="WP_079441537.1">
    <property type="nucleotide sequence ID" value="NZ_MZGT01000067.1"/>
</dbReference>
<dbReference type="EMBL" id="MZGT01000067">
    <property type="protein sequence ID" value="OPJ58523.1"/>
    <property type="molecule type" value="Genomic_DNA"/>
</dbReference>
<feature type="domain" description="HTH cro/C1-type" evidence="1">
    <location>
        <begin position="6"/>
        <end position="63"/>
    </location>
</feature>
<accession>A0A1V4IEY9</accession>
<dbReference type="GO" id="GO:0003677">
    <property type="term" value="F:DNA binding"/>
    <property type="evidence" value="ECO:0007669"/>
    <property type="project" value="InterPro"/>
</dbReference>
<dbReference type="SUPFAM" id="SSF47413">
    <property type="entry name" value="lambda repressor-like DNA-binding domains"/>
    <property type="match status" value="1"/>
</dbReference>
<evidence type="ECO:0000313" key="3">
    <source>
        <dbReference type="EMBL" id="RII32996.1"/>
    </source>
</evidence>
<dbReference type="Proteomes" id="UP000191056">
    <property type="component" value="Unassembled WGS sequence"/>
</dbReference>
<evidence type="ECO:0000313" key="4">
    <source>
        <dbReference type="Proteomes" id="UP000191056"/>
    </source>
</evidence>
<dbReference type="Proteomes" id="UP000265930">
    <property type="component" value="Unassembled WGS sequence"/>
</dbReference>
<dbReference type="STRING" id="225345.CLCHR_38830"/>
<evidence type="ECO:0000259" key="1">
    <source>
        <dbReference type="PROSITE" id="PS50943"/>
    </source>
</evidence>